<feature type="region of interest" description="Disordered" evidence="6">
    <location>
        <begin position="1"/>
        <end position="24"/>
    </location>
</feature>
<dbReference type="STRING" id="56484.A0A1Y2F0J6"/>
<feature type="transmembrane region" description="Helical" evidence="7">
    <location>
        <begin position="173"/>
        <end position="194"/>
    </location>
</feature>
<comment type="subcellular location">
    <subcellularLocation>
        <location evidence="1">Membrane</location>
        <topology evidence="1">Multi-pass membrane protein</topology>
    </subcellularLocation>
</comment>
<accession>A0A1Y2F0J6</accession>
<feature type="transmembrane region" description="Helical" evidence="7">
    <location>
        <begin position="124"/>
        <end position="145"/>
    </location>
</feature>
<dbReference type="GO" id="GO:0015123">
    <property type="term" value="F:acetate transmembrane transporter activity"/>
    <property type="evidence" value="ECO:0007669"/>
    <property type="project" value="TreeGrafter"/>
</dbReference>
<evidence type="ECO:0000256" key="4">
    <source>
        <dbReference type="ARBA" id="ARBA00022989"/>
    </source>
</evidence>
<feature type="transmembrane region" description="Helical" evidence="7">
    <location>
        <begin position="96"/>
        <end position="117"/>
    </location>
</feature>
<evidence type="ECO:0000256" key="6">
    <source>
        <dbReference type="SAM" id="MobiDB-lite"/>
    </source>
</evidence>
<gene>
    <name evidence="8" type="ORF">BCR37DRAFT_158658</name>
</gene>
<dbReference type="EMBL" id="MCFI01000021">
    <property type="protein sequence ID" value="ORY77014.1"/>
    <property type="molecule type" value="Genomic_DNA"/>
</dbReference>
<dbReference type="PANTHER" id="PTHR31123">
    <property type="entry name" value="ACCUMULATION OF DYADS PROTEIN 2-RELATED"/>
    <property type="match status" value="1"/>
</dbReference>
<dbReference type="PANTHER" id="PTHR31123:SF4">
    <property type="entry name" value="PROTEIN ALCS"/>
    <property type="match status" value="1"/>
</dbReference>
<sequence>MSSNTTPPDFHNAFPTNTMSRDHYKEDPDMLERTRTGSLTLTPEMFERLYLSPKNGSSNGYRKIWGNPTPLGLVGFLLALMPLSCTQMGWRGAGAATVLVGPFISLGGMAMIISGLLEFFLGATFPFVVFITFGGFYLSFATILLPDNGIAASYANAATATDVFNKGNQTVPYLTGLAFYLVWWAVVDFTYLVVSLRTNMCFFGIFLGVFLDLCALSSSYLYLAEGNVEMYERLEKMAGGCGFVTCIIGFYLLWSLMLDTLDFPFSLPIGDLSGLIKGRSMREKMKADMA</sequence>
<feature type="transmembrane region" description="Helical" evidence="7">
    <location>
        <begin position="201"/>
        <end position="222"/>
    </location>
</feature>
<dbReference type="Pfam" id="PF01184">
    <property type="entry name" value="Gpr1_Fun34_YaaH"/>
    <property type="match status" value="1"/>
</dbReference>
<evidence type="ECO:0000256" key="1">
    <source>
        <dbReference type="ARBA" id="ARBA00004141"/>
    </source>
</evidence>
<name>A0A1Y2F0J6_PROLT</name>
<feature type="transmembrane region" description="Helical" evidence="7">
    <location>
        <begin position="71"/>
        <end position="90"/>
    </location>
</feature>
<evidence type="ECO:0000256" key="7">
    <source>
        <dbReference type="SAM" id="Phobius"/>
    </source>
</evidence>
<keyword evidence="5 7" id="KW-0472">Membrane</keyword>
<keyword evidence="3 7" id="KW-0812">Transmembrane</keyword>
<dbReference type="AlphaFoldDB" id="A0A1Y2F0J6"/>
<organism evidence="8 9">
    <name type="scientific">Protomyces lactucae-debilis</name>
    <dbReference type="NCBI Taxonomy" id="2754530"/>
    <lineage>
        <taxon>Eukaryota</taxon>
        <taxon>Fungi</taxon>
        <taxon>Dikarya</taxon>
        <taxon>Ascomycota</taxon>
        <taxon>Taphrinomycotina</taxon>
        <taxon>Taphrinomycetes</taxon>
        <taxon>Taphrinales</taxon>
        <taxon>Protomycetaceae</taxon>
        <taxon>Protomyces</taxon>
    </lineage>
</organism>
<evidence type="ECO:0000256" key="2">
    <source>
        <dbReference type="ARBA" id="ARBA00005587"/>
    </source>
</evidence>
<evidence type="ECO:0000313" key="9">
    <source>
        <dbReference type="Proteomes" id="UP000193685"/>
    </source>
</evidence>
<dbReference type="OrthoDB" id="3648309at2759"/>
<evidence type="ECO:0000256" key="3">
    <source>
        <dbReference type="ARBA" id="ARBA00022692"/>
    </source>
</evidence>
<feature type="transmembrane region" description="Helical" evidence="7">
    <location>
        <begin position="237"/>
        <end position="258"/>
    </location>
</feature>
<evidence type="ECO:0000256" key="5">
    <source>
        <dbReference type="ARBA" id="ARBA00023136"/>
    </source>
</evidence>
<comment type="similarity">
    <text evidence="2">Belongs to the acetate uptake transporter (AceTr) (TC 2.A.96) family.</text>
</comment>
<dbReference type="OMA" id="VCATRTN"/>
<comment type="caution">
    <text evidence="8">The sequence shown here is derived from an EMBL/GenBank/DDBJ whole genome shotgun (WGS) entry which is preliminary data.</text>
</comment>
<reference evidence="8 9" key="1">
    <citation type="submission" date="2016-07" db="EMBL/GenBank/DDBJ databases">
        <title>Pervasive Adenine N6-methylation of Active Genes in Fungi.</title>
        <authorList>
            <consortium name="DOE Joint Genome Institute"/>
            <person name="Mondo S.J."/>
            <person name="Dannebaum R.O."/>
            <person name="Kuo R.C."/>
            <person name="Labutti K."/>
            <person name="Haridas S."/>
            <person name="Kuo A."/>
            <person name="Salamov A."/>
            <person name="Ahrendt S.R."/>
            <person name="Lipzen A."/>
            <person name="Sullivan W."/>
            <person name="Andreopoulos W.B."/>
            <person name="Clum A."/>
            <person name="Lindquist E."/>
            <person name="Daum C."/>
            <person name="Ramamoorthy G.K."/>
            <person name="Gryganskyi A."/>
            <person name="Culley D."/>
            <person name="Magnuson J.K."/>
            <person name="James T.Y."/>
            <person name="O'Malley M.A."/>
            <person name="Stajich J.E."/>
            <person name="Spatafora J.W."/>
            <person name="Visel A."/>
            <person name="Grigoriev I.V."/>
        </authorList>
    </citation>
    <scope>NUCLEOTIDE SEQUENCE [LARGE SCALE GENOMIC DNA]</scope>
    <source>
        <strain evidence="8 9">12-1054</strain>
    </source>
</reference>
<dbReference type="GO" id="GO:0005886">
    <property type="term" value="C:plasma membrane"/>
    <property type="evidence" value="ECO:0007669"/>
    <property type="project" value="TreeGrafter"/>
</dbReference>
<dbReference type="Proteomes" id="UP000193685">
    <property type="component" value="Unassembled WGS sequence"/>
</dbReference>
<evidence type="ECO:0000313" key="8">
    <source>
        <dbReference type="EMBL" id="ORY77014.1"/>
    </source>
</evidence>
<keyword evidence="4 7" id="KW-1133">Transmembrane helix</keyword>
<dbReference type="RefSeq" id="XP_040722854.1">
    <property type="nucleotide sequence ID" value="XM_040866153.1"/>
</dbReference>
<protein>
    <submittedName>
        <fullName evidence="8">Transcriptional activator of ethanol catabolism AlcS</fullName>
    </submittedName>
</protein>
<proteinExistence type="inferred from homology"/>
<dbReference type="InterPro" id="IPR051633">
    <property type="entry name" value="AceTr"/>
</dbReference>
<dbReference type="GeneID" id="63782752"/>
<dbReference type="InterPro" id="IPR000791">
    <property type="entry name" value="Gpr1/Fun34/SatP-like"/>
</dbReference>
<keyword evidence="9" id="KW-1185">Reference proteome</keyword>